<dbReference type="AlphaFoldDB" id="A0A0K1E9B2"/>
<feature type="compositionally biased region" description="Gly residues" evidence="1">
    <location>
        <begin position="671"/>
        <end position="680"/>
    </location>
</feature>
<evidence type="ECO:0000256" key="1">
    <source>
        <dbReference type="SAM" id="MobiDB-lite"/>
    </source>
</evidence>
<feature type="region of interest" description="Disordered" evidence="1">
    <location>
        <begin position="671"/>
        <end position="691"/>
    </location>
</feature>
<name>A0A0K1E9B2_CHOCO</name>
<reference evidence="2 3" key="1">
    <citation type="submission" date="2015-07" db="EMBL/GenBank/DDBJ databases">
        <title>Genome analysis of myxobacterium Chondromyces crocatus Cm c5 reveals a high potential for natural compound synthesis and the genetic basis for the loss of fruiting body formation.</title>
        <authorList>
            <person name="Zaburannyi N."/>
            <person name="Bunk B."/>
            <person name="Maier J."/>
            <person name="Overmann J."/>
            <person name="Mueller R."/>
        </authorList>
    </citation>
    <scope>NUCLEOTIDE SEQUENCE [LARGE SCALE GENOMIC DNA]</scope>
    <source>
        <strain evidence="2 3">Cm c5</strain>
    </source>
</reference>
<evidence type="ECO:0000313" key="3">
    <source>
        <dbReference type="Proteomes" id="UP000067626"/>
    </source>
</evidence>
<keyword evidence="3" id="KW-1185">Reference proteome</keyword>
<dbReference type="Proteomes" id="UP000067626">
    <property type="component" value="Chromosome"/>
</dbReference>
<accession>A0A0K1E9B2</accession>
<dbReference type="KEGG" id="ccro:CMC5_016120"/>
<protein>
    <submittedName>
        <fullName evidence="2">Uncharacterized protein</fullName>
    </submittedName>
</protein>
<organism evidence="2 3">
    <name type="scientific">Chondromyces crocatus</name>
    <dbReference type="NCBI Taxonomy" id="52"/>
    <lineage>
        <taxon>Bacteria</taxon>
        <taxon>Pseudomonadati</taxon>
        <taxon>Myxococcota</taxon>
        <taxon>Polyangia</taxon>
        <taxon>Polyangiales</taxon>
        <taxon>Polyangiaceae</taxon>
        <taxon>Chondromyces</taxon>
    </lineage>
</organism>
<dbReference type="EMBL" id="CP012159">
    <property type="protein sequence ID" value="AKT37471.1"/>
    <property type="molecule type" value="Genomic_DNA"/>
</dbReference>
<gene>
    <name evidence="2" type="ORF">CMC5_016120</name>
</gene>
<sequence length="727" mass="76434">MVPFPGMTRPHCSPSRPLARRSLRARGVALGLAALALCGCAPSAPPQARTTPTVLPIRRPPQVAAAAPVWKIETLVDVIPADATVVAHLPRPDALLQRMPPALLDDFSASILSELGTMPGLDTTQIGALATAFDDAVVFVGPSGHDPVDPERRVCSAIRFKDPAPVERLLSLPIFRKTGDERFAIEHEQQKVLAYGAWLKSARVALLCREPKLLSTALRVADQREPSFRTSPLFKPERAEGAWVTMDLARFVGRSPGAPEAGSRLAASFSAEPGAPNIELQFVGHGGRFPPLGALLAPTRHTMITRLPKGPVSAFSVSLQRMPGKTLADLFVAAGSSMETAGVSFTSLMLSGLGLDLPTLDGALGGEVALGLYVDPKRAPEAGKDRVDTIHETSTMLLSVATASEAARQKVFQVALAQAKKKPKRFRVKGNTIIADAENGQELRAELRPGQLLIGTGDRKLVADLFARFGREGETLGASPAFAATRAQTPPEGHLLAYLDPGVLSASIAGVPGIPPSAADRSGALLALTLAPSDRGLEFTATSHGGVSALGDSAALAIFGVQRYLARAKTAEAKSMVTAMFRSAAASFERERLPASLSGSGSPSSIKAVHKLCGAANAVPASVPKGTKYVPSESPGQDFNQGDDDTGWRCLRFAASDAMYYQLDYRAGGGYKGPARGGPDPGKDGFEVSAEGDLDGDGKTSLFTRTGRIVNGELVLDESMFIADELE</sequence>
<evidence type="ECO:0000313" key="2">
    <source>
        <dbReference type="EMBL" id="AKT37471.1"/>
    </source>
</evidence>
<proteinExistence type="predicted"/>